<proteinExistence type="predicted"/>
<sequence>MIRDLNDTEYVLIVNIQVPVMRGVVNVIQHKTKDYRHNLVWIPFDRFNDVKQIDEGGFARIYSATWLDGSPKSFKQEERSF</sequence>
<dbReference type="EMBL" id="CAJVPP010000232">
    <property type="protein sequence ID" value="CAG8458831.1"/>
    <property type="molecule type" value="Genomic_DNA"/>
</dbReference>
<evidence type="ECO:0000313" key="2">
    <source>
        <dbReference type="Proteomes" id="UP000789375"/>
    </source>
</evidence>
<protein>
    <submittedName>
        <fullName evidence="1">11801_t:CDS:1</fullName>
    </submittedName>
</protein>
<keyword evidence="2" id="KW-1185">Reference proteome</keyword>
<dbReference type="Proteomes" id="UP000789375">
    <property type="component" value="Unassembled WGS sequence"/>
</dbReference>
<evidence type="ECO:0000313" key="1">
    <source>
        <dbReference type="EMBL" id="CAG8458831.1"/>
    </source>
</evidence>
<organism evidence="1 2">
    <name type="scientific">Funneliformis mosseae</name>
    <name type="common">Endomycorrhizal fungus</name>
    <name type="synonym">Glomus mosseae</name>
    <dbReference type="NCBI Taxonomy" id="27381"/>
    <lineage>
        <taxon>Eukaryota</taxon>
        <taxon>Fungi</taxon>
        <taxon>Fungi incertae sedis</taxon>
        <taxon>Mucoromycota</taxon>
        <taxon>Glomeromycotina</taxon>
        <taxon>Glomeromycetes</taxon>
        <taxon>Glomerales</taxon>
        <taxon>Glomeraceae</taxon>
        <taxon>Funneliformis</taxon>
    </lineage>
</organism>
<accession>A0A9N8VSX0</accession>
<comment type="caution">
    <text evidence="1">The sequence shown here is derived from an EMBL/GenBank/DDBJ whole genome shotgun (WGS) entry which is preliminary data.</text>
</comment>
<reference evidence="1" key="1">
    <citation type="submission" date="2021-06" db="EMBL/GenBank/DDBJ databases">
        <authorList>
            <person name="Kallberg Y."/>
            <person name="Tangrot J."/>
            <person name="Rosling A."/>
        </authorList>
    </citation>
    <scope>NUCLEOTIDE SEQUENCE</scope>
    <source>
        <strain evidence="1">87-6 pot B 2015</strain>
    </source>
</reference>
<dbReference type="AlphaFoldDB" id="A0A9N8VSX0"/>
<gene>
    <name evidence="1" type="ORF">FMOSSE_LOCUS1930</name>
</gene>
<name>A0A9N8VSX0_FUNMO</name>